<sequence length="714" mass="77616">MRFASLLFYLAAGSLALPIPADGDVSSSGKIDFQVGAPLPDLGAPVAQVSLGEHTFKNSWGQPYITTYTPPADLSATQVRIKLEVSSSGIQYDRLARLYIGGSEIWRTSTAEPTGGPMSYSHTKDVTKYLALFKSPQDIVFDMGNTVNEEITGAYWTRLTIEFYNPGKFQRDAPKSDQSVFESLKTLAAPDSVIPIRPDDKPSTEAYSYSLPDESINFNLPPLPRNTTKVVLDISASGNGDDEFWYYNSSPETAEDFGSLGLTMHKDYPSRTIQVLIDDELSGITQPFPVIFTGGLSPLLWIPAVGIKAFDLPNYPIDLTPVLPKLWNGANIKILITTGFGPLATHGWFVNANVLSWQQTGIEGSGTIIDGVQLHDSNEFSQPSDGSVIELLSVTKDISTQAILSFNNTITGKTEEAFIKSSQILSFTNTKCFYDQGNSRQLAQVSSGHNLVYVTKPGTDLGPYRSGKRDSDAKPQDFSLVFDDTDSDDNLEQVYESSYIYPMAINDFNSGGNTQLDVFRGFLSEDTEHGGLWTRQNASVVGNTGQSTQQYLAQMPINGAKPYERYVDINQNSLVQDVTGVPNIGNSVSGFGRDDPITVLVSKAAVTAAQVKDTDPSQVVAAIKSVFSTVLPPSRIGAASKRSLWSRALESFGWSRQRGTASFQSLGRTPFGSSSHEKRGDSQGLGRTPFGSGLVKRKVLAAFAAMGRSPFDRR</sequence>
<dbReference type="InterPro" id="IPR021102">
    <property type="entry name" value="PNGase_A"/>
</dbReference>
<dbReference type="Pfam" id="PF12222">
    <property type="entry name" value="PNGaseA"/>
    <property type="match status" value="1"/>
</dbReference>
<proteinExistence type="predicted"/>
<dbReference type="EMBL" id="CCBN010000001">
    <property type="protein sequence ID" value="CDO51610.1"/>
    <property type="molecule type" value="Genomic_DNA"/>
</dbReference>
<keyword evidence="5" id="KW-1185">Reference proteome</keyword>
<evidence type="ECO:0000313" key="4">
    <source>
        <dbReference type="EMBL" id="CDO51610.1"/>
    </source>
</evidence>
<name>A0A0J9X3E5_GEOCN</name>
<reference evidence="4" key="1">
    <citation type="submission" date="2014-03" db="EMBL/GenBank/DDBJ databases">
        <authorList>
            <person name="Casaregola S."/>
        </authorList>
    </citation>
    <scope>NUCLEOTIDE SEQUENCE [LARGE SCALE GENOMIC DNA]</scope>
    <source>
        <strain evidence="4">CLIB 918</strain>
    </source>
</reference>
<dbReference type="PANTHER" id="PTHR31104">
    <property type="entry name" value="PEPTIDE-N4-(N-ACETYL-BETA-GLUCOSAMINYL)ASPARAGINE AMIDASE A PROTEIN"/>
    <property type="match status" value="1"/>
</dbReference>
<feature type="region of interest" description="Disordered" evidence="1">
    <location>
        <begin position="665"/>
        <end position="690"/>
    </location>
</feature>
<accession>A0A0J9X3E5</accession>
<feature type="chain" id="PRO_5005325599" description="Peptide N-acetyl-beta-D-glucosaminyl asparaginase amidase A N-terminal domain-containing protein" evidence="2">
    <location>
        <begin position="17"/>
        <end position="714"/>
    </location>
</feature>
<feature type="domain" description="Peptide N-acetyl-beta-D-glucosaminyl asparaginase amidase A N-terminal" evidence="3">
    <location>
        <begin position="46"/>
        <end position="360"/>
    </location>
</feature>
<feature type="compositionally biased region" description="Polar residues" evidence="1">
    <location>
        <begin position="665"/>
        <end position="674"/>
    </location>
</feature>
<feature type="signal peptide" evidence="2">
    <location>
        <begin position="1"/>
        <end position="16"/>
    </location>
</feature>
<protein>
    <recommendedName>
        <fullName evidence="3">Peptide N-acetyl-beta-D-glucosaminyl asparaginase amidase A N-terminal domain-containing protein</fullName>
    </recommendedName>
</protein>
<dbReference type="OrthoDB" id="1612078at2759"/>
<evidence type="ECO:0000256" key="2">
    <source>
        <dbReference type="SAM" id="SignalP"/>
    </source>
</evidence>
<dbReference type="Proteomes" id="UP000242525">
    <property type="component" value="Unassembled WGS sequence"/>
</dbReference>
<dbReference type="AlphaFoldDB" id="A0A0J9X3E5"/>
<dbReference type="STRING" id="1173061.A0A0J9X3E5"/>
<comment type="caution">
    <text evidence="4">The sequence shown here is derived from an EMBL/GenBank/DDBJ whole genome shotgun (WGS) entry which is preliminary data.</text>
</comment>
<evidence type="ECO:0000259" key="3">
    <source>
        <dbReference type="Pfam" id="PF12222"/>
    </source>
</evidence>
<dbReference type="InterPro" id="IPR056948">
    <property type="entry name" value="PNGaseA_N"/>
</dbReference>
<gene>
    <name evidence="4" type="ORF">BN980_GECA01s09206g</name>
</gene>
<keyword evidence="2" id="KW-0732">Signal</keyword>
<organism evidence="4 5">
    <name type="scientific">Geotrichum candidum</name>
    <name type="common">Oospora lactis</name>
    <name type="synonym">Dipodascus geotrichum</name>
    <dbReference type="NCBI Taxonomy" id="1173061"/>
    <lineage>
        <taxon>Eukaryota</taxon>
        <taxon>Fungi</taxon>
        <taxon>Dikarya</taxon>
        <taxon>Ascomycota</taxon>
        <taxon>Saccharomycotina</taxon>
        <taxon>Dipodascomycetes</taxon>
        <taxon>Dipodascales</taxon>
        <taxon>Dipodascaceae</taxon>
        <taxon>Geotrichum</taxon>
    </lineage>
</organism>
<evidence type="ECO:0000256" key="1">
    <source>
        <dbReference type="SAM" id="MobiDB-lite"/>
    </source>
</evidence>
<evidence type="ECO:0000313" key="5">
    <source>
        <dbReference type="Proteomes" id="UP000242525"/>
    </source>
</evidence>